<dbReference type="RefSeq" id="WP_045973152.1">
    <property type="nucleotide sequence ID" value="NZ_CAWMED010000001.1"/>
</dbReference>
<keyword evidence="4" id="KW-1185">Reference proteome</keyword>
<reference evidence="1 3" key="1">
    <citation type="submission" date="2013-07" db="EMBL/GenBank/DDBJ databases">
        <authorList>
            <person name="Genoscope - CEA"/>
        </authorList>
    </citation>
    <scope>NUCLEOTIDE SEQUENCE [LARGE SCALE GENOMIC DNA]</scope>
    <source>
        <strain evidence="1">FRM16</strain>
        <strain evidence="3">FRM16 / DSM 17909</strain>
    </source>
</reference>
<dbReference type="Proteomes" id="UP000324170">
    <property type="component" value="Unassembled WGS sequence"/>
</dbReference>
<dbReference type="OrthoDB" id="6448149at2"/>
<protein>
    <submittedName>
        <fullName evidence="1">Uncharacterized protein</fullName>
    </submittedName>
</protein>
<reference evidence="2 4" key="2">
    <citation type="submission" date="2019-07" db="EMBL/GenBank/DDBJ databases">
        <title>Genomic Encyclopedia of Type Strains, Phase I: the one thousand microbial genomes (KMG-I) project.</title>
        <authorList>
            <person name="Kyrpides N."/>
        </authorList>
    </citation>
    <scope>NUCLEOTIDE SEQUENCE [LARGE SCALE GENOMIC DNA]</scope>
    <source>
        <strain evidence="2 4">DSM 17909</strain>
    </source>
</reference>
<proteinExistence type="predicted"/>
<dbReference type="HOGENOM" id="CLU_027425_0_0_6"/>
<sequence>MNSYLKKEDIDIRTLELDIDNPFLEFPDQSGGQKKVQYATVTSKVRNVSGTPLPDLKVHISDDLIDNLQKAKIYDADNKEIIIEKGSNGFDVTTDQDGNIKFYIYPIMAESLIINLTAQVIGSTDKINAKYTIYCANHALESTPKELTEPEIFNFHGEDLKSNGKSKFTIGIVKYADFKPGDHILFFVNDIYTKISIQIENEDDLTAIDLPYCIFNKNELSRFSYSIIRSGYMAASQVMDLIYHGNPYNKPWTDVDRAYDTCIVYNSVGVSDENILEQWNYVNSTEISNYRNNPPDNAGLFVQITGEKDAAGKGKVPLGSTIYLNLYINSKSRTVTHTFEKTMPFVPDSSDNTAKVIFNIPHHLLTHCLSYPNRGGDIYFDYQIGKDSDNGVTYGNIWEGYIDTPDIE</sequence>
<organism evidence="1 3">
    <name type="scientific">Xenorhabdus doucetiae</name>
    <dbReference type="NCBI Taxonomy" id="351671"/>
    <lineage>
        <taxon>Bacteria</taxon>
        <taxon>Pseudomonadati</taxon>
        <taxon>Pseudomonadota</taxon>
        <taxon>Gammaproteobacteria</taxon>
        <taxon>Enterobacterales</taxon>
        <taxon>Morganellaceae</taxon>
        <taxon>Xenorhabdus</taxon>
    </lineage>
</organism>
<dbReference type="KEGG" id="xdo:XDD1_3829"/>
<dbReference type="EMBL" id="FO704550">
    <property type="protein sequence ID" value="CDG19514.1"/>
    <property type="molecule type" value="Genomic_DNA"/>
</dbReference>
<evidence type="ECO:0000313" key="3">
    <source>
        <dbReference type="Proteomes" id="UP000032721"/>
    </source>
</evidence>
<evidence type="ECO:0000313" key="1">
    <source>
        <dbReference type="EMBL" id="CDG19514.1"/>
    </source>
</evidence>
<name>A0A068QXJ0_9GAMM</name>
<gene>
    <name evidence="2" type="ORF">LY16_02502</name>
    <name evidence="1" type="ORF">XDD1_3829</name>
</gene>
<evidence type="ECO:0000313" key="4">
    <source>
        <dbReference type="Proteomes" id="UP000324170"/>
    </source>
</evidence>
<dbReference type="AlphaFoldDB" id="A0A068QXJ0"/>
<accession>A0A068QXJ0</accession>
<dbReference type="Proteomes" id="UP000032721">
    <property type="component" value="Chromosome"/>
</dbReference>
<dbReference type="STRING" id="351671.XDD1_3829"/>
<dbReference type="EMBL" id="VNHN01000043">
    <property type="protein sequence ID" value="TYP02656.1"/>
    <property type="molecule type" value="Genomic_DNA"/>
</dbReference>
<evidence type="ECO:0000313" key="2">
    <source>
        <dbReference type="EMBL" id="TYP02656.1"/>
    </source>
</evidence>